<dbReference type="GO" id="GO:0004540">
    <property type="term" value="F:RNA nuclease activity"/>
    <property type="evidence" value="ECO:0007669"/>
    <property type="project" value="InterPro"/>
</dbReference>
<name>D7CY75_TRURR</name>
<dbReference type="InterPro" id="IPR021139">
    <property type="entry name" value="NYN"/>
</dbReference>
<dbReference type="InterPro" id="IPR047140">
    <property type="entry name" value="LabA"/>
</dbReference>
<dbReference type="AlphaFoldDB" id="D7CY75"/>
<dbReference type="RefSeq" id="WP_013178082.1">
    <property type="nucleotide sequence ID" value="NC_014221.1"/>
</dbReference>
<dbReference type="PANTHER" id="PTHR35458">
    <property type="entry name" value="SLR0755 PROTEIN"/>
    <property type="match status" value="1"/>
</dbReference>
<accession>D7CY75</accession>
<dbReference type="EMBL" id="CP002049">
    <property type="protein sequence ID" value="ADI14714.1"/>
    <property type="molecule type" value="Genomic_DNA"/>
</dbReference>
<dbReference type="STRING" id="649638.Trad_1595"/>
<evidence type="ECO:0000259" key="1">
    <source>
        <dbReference type="Pfam" id="PF01936"/>
    </source>
</evidence>
<dbReference type="CDD" id="cd10911">
    <property type="entry name" value="PIN_LabA"/>
    <property type="match status" value="1"/>
</dbReference>
<keyword evidence="3" id="KW-1185">Reference proteome</keyword>
<dbReference type="KEGG" id="tra:Trad_1595"/>
<gene>
    <name evidence="2" type="ordered locus">Trad_1595</name>
</gene>
<evidence type="ECO:0000313" key="3">
    <source>
        <dbReference type="Proteomes" id="UP000000379"/>
    </source>
</evidence>
<dbReference type="eggNOG" id="COG1432">
    <property type="taxonomic scope" value="Bacteria"/>
</dbReference>
<reference evidence="3" key="1">
    <citation type="submission" date="2010-05" db="EMBL/GenBank/DDBJ databases">
        <title>The complete genome of Truepera radiovictris DSM 17093.</title>
        <authorList>
            <consortium name="US DOE Joint Genome Institute (JGI-PGF)"/>
            <person name="Lucas S."/>
            <person name="Copeland A."/>
            <person name="Lapidus A."/>
            <person name="Glavina del Rio T."/>
            <person name="Dalin E."/>
            <person name="Tice H."/>
            <person name="Bruce D."/>
            <person name="Goodwin L."/>
            <person name="Pitluck S."/>
            <person name="Kyrpides N."/>
            <person name="Mavromatis K."/>
            <person name="Ovchinnikova G."/>
            <person name="Munk A.C."/>
            <person name="Detter J.C."/>
            <person name="Han C."/>
            <person name="Tapia R."/>
            <person name="Land M."/>
            <person name="Hauser L."/>
            <person name="Markowitz V."/>
            <person name="Cheng J.-F."/>
            <person name="Hugenholtz P."/>
            <person name="Woyke T."/>
            <person name="Wu D."/>
            <person name="Tindall B."/>
            <person name="Pomrenke H.G."/>
            <person name="Brambilla E."/>
            <person name="Klenk H.-P."/>
            <person name="Eisen J.A."/>
        </authorList>
    </citation>
    <scope>NUCLEOTIDE SEQUENCE [LARGE SCALE GENOMIC DNA]</scope>
    <source>
        <strain evidence="3">DSM 17093 / CIP 108686 / LMG 22925 / RQ-24</strain>
    </source>
</reference>
<dbReference type="Pfam" id="PF01936">
    <property type="entry name" value="NYN"/>
    <property type="match status" value="1"/>
</dbReference>
<evidence type="ECO:0000313" key="2">
    <source>
        <dbReference type="EMBL" id="ADI14714.1"/>
    </source>
</evidence>
<dbReference type="PANTHER" id="PTHR35458:SF8">
    <property type="entry name" value="SLR0650 PROTEIN"/>
    <property type="match status" value="1"/>
</dbReference>
<reference evidence="2 3" key="2">
    <citation type="journal article" date="2011" name="Stand. Genomic Sci.">
        <title>Complete genome sequence of Truepera radiovictrix type strain (RQ-24).</title>
        <authorList>
            <person name="Ivanova N."/>
            <person name="Rohde C."/>
            <person name="Munk C."/>
            <person name="Nolan M."/>
            <person name="Lucas S."/>
            <person name="Del Rio T.G."/>
            <person name="Tice H."/>
            <person name="Deshpande S."/>
            <person name="Cheng J.F."/>
            <person name="Tapia R."/>
            <person name="Han C."/>
            <person name="Goodwin L."/>
            <person name="Pitluck S."/>
            <person name="Liolios K."/>
            <person name="Mavromatis K."/>
            <person name="Mikhailova N."/>
            <person name="Pati A."/>
            <person name="Chen A."/>
            <person name="Palaniappan K."/>
            <person name="Land M."/>
            <person name="Hauser L."/>
            <person name="Chang Y.J."/>
            <person name="Jeffries C.D."/>
            <person name="Brambilla E."/>
            <person name="Rohde M."/>
            <person name="Goker M."/>
            <person name="Tindall B.J."/>
            <person name="Woyke T."/>
            <person name="Bristow J."/>
            <person name="Eisen J.A."/>
            <person name="Markowitz V."/>
            <person name="Hugenholtz P."/>
            <person name="Kyrpides N.C."/>
            <person name="Klenk H.P."/>
            <person name="Lapidus A."/>
        </authorList>
    </citation>
    <scope>NUCLEOTIDE SEQUENCE [LARGE SCALE GENOMIC DNA]</scope>
    <source>
        <strain evidence="3">DSM 17093 / CIP 108686 / LMG 22925 / RQ-24</strain>
    </source>
</reference>
<protein>
    <recommendedName>
        <fullName evidence="1">NYN domain-containing protein</fullName>
    </recommendedName>
</protein>
<sequence length="173" mass="19890">MVERVAVFIDGSNLYNGMRDNLTGTRVNLQEFVAQLVCKRHLVRTYYYNAPLTDDYDTERREGQQRFFESLSRIPYVTVRLGRLHRRFDGTLVEKGVDVAIAVESLSLAYENAYDTVLLVSGDGDYVQLVEAIKRKGKHVECAMFRNQSAGVLIEYADVFHPLDDLNWSKILF</sequence>
<dbReference type="HOGENOM" id="CLU_092340_4_0_0"/>
<dbReference type="Proteomes" id="UP000000379">
    <property type="component" value="Chromosome"/>
</dbReference>
<feature type="domain" description="NYN" evidence="1">
    <location>
        <begin position="4"/>
        <end position="164"/>
    </location>
</feature>
<proteinExistence type="predicted"/>
<dbReference type="Gene3D" id="3.40.50.1010">
    <property type="entry name" value="5'-nuclease"/>
    <property type="match status" value="1"/>
</dbReference>
<organism evidence="2 3">
    <name type="scientific">Truepera radiovictrix (strain DSM 17093 / CIP 108686 / LMG 22925 / RQ-24)</name>
    <dbReference type="NCBI Taxonomy" id="649638"/>
    <lineage>
        <taxon>Bacteria</taxon>
        <taxon>Thermotogati</taxon>
        <taxon>Deinococcota</taxon>
        <taxon>Deinococci</taxon>
        <taxon>Trueperales</taxon>
        <taxon>Trueperaceae</taxon>
        <taxon>Truepera</taxon>
    </lineage>
</organism>